<reference evidence="2 3" key="1">
    <citation type="submission" date="2016-05" db="EMBL/GenBank/DDBJ databases">
        <title>A degradative enzymes factory behind the ericoid mycorrhizal symbiosis.</title>
        <authorList>
            <consortium name="DOE Joint Genome Institute"/>
            <person name="Martino E."/>
            <person name="Morin E."/>
            <person name="Grelet G."/>
            <person name="Kuo A."/>
            <person name="Kohler A."/>
            <person name="Daghino S."/>
            <person name="Barry K."/>
            <person name="Choi C."/>
            <person name="Cichocki N."/>
            <person name="Clum A."/>
            <person name="Copeland A."/>
            <person name="Hainaut M."/>
            <person name="Haridas S."/>
            <person name="Labutti K."/>
            <person name="Lindquist E."/>
            <person name="Lipzen A."/>
            <person name="Khouja H.-R."/>
            <person name="Murat C."/>
            <person name="Ohm R."/>
            <person name="Olson A."/>
            <person name="Spatafora J."/>
            <person name="Veneault-Fourrey C."/>
            <person name="Henrissat B."/>
            <person name="Grigoriev I."/>
            <person name="Martin F."/>
            <person name="Perotto S."/>
        </authorList>
    </citation>
    <scope>NUCLEOTIDE SEQUENCE [LARGE SCALE GENOMIC DNA]</scope>
    <source>
        <strain evidence="2 3">UAMH 7357</strain>
    </source>
</reference>
<feature type="transmembrane region" description="Helical" evidence="1">
    <location>
        <begin position="6"/>
        <end position="31"/>
    </location>
</feature>
<keyword evidence="1" id="KW-0472">Membrane</keyword>
<evidence type="ECO:0000313" key="2">
    <source>
        <dbReference type="EMBL" id="PMD18600.1"/>
    </source>
</evidence>
<name>A0A2J6PX31_9HELO</name>
<keyword evidence="3" id="KW-1185">Reference proteome</keyword>
<proteinExistence type="predicted"/>
<evidence type="ECO:0000256" key="1">
    <source>
        <dbReference type="SAM" id="Phobius"/>
    </source>
</evidence>
<dbReference type="EMBL" id="KZ613493">
    <property type="protein sequence ID" value="PMD18600.1"/>
    <property type="molecule type" value="Genomic_DNA"/>
</dbReference>
<gene>
    <name evidence="2" type="ORF">NA56DRAFT_647795</name>
</gene>
<dbReference type="AlphaFoldDB" id="A0A2J6PX31"/>
<keyword evidence="1" id="KW-1133">Transmembrane helix</keyword>
<accession>A0A2J6PX31</accession>
<sequence length="73" mass="8157">MVSPDTAISITFGLISVSISLLGVWISYLTLRAMSLDTGNNNNQLPFVHERILRHEHTHIIAPFARKRAPSMV</sequence>
<dbReference type="Proteomes" id="UP000235672">
    <property type="component" value="Unassembled WGS sequence"/>
</dbReference>
<organism evidence="2 3">
    <name type="scientific">Hyaloscypha hepaticicola</name>
    <dbReference type="NCBI Taxonomy" id="2082293"/>
    <lineage>
        <taxon>Eukaryota</taxon>
        <taxon>Fungi</taxon>
        <taxon>Dikarya</taxon>
        <taxon>Ascomycota</taxon>
        <taxon>Pezizomycotina</taxon>
        <taxon>Leotiomycetes</taxon>
        <taxon>Helotiales</taxon>
        <taxon>Hyaloscyphaceae</taxon>
        <taxon>Hyaloscypha</taxon>
    </lineage>
</organism>
<dbReference type="OrthoDB" id="3574779at2759"/>
<keyword evidence="1" id="KW-0812">Transmembrane</keyword>
<protein>
    <submittedName>
        <fullName evidence="2">Uncharacterized protein</fullName>
    </submittedName>
</protein>
<evidence type="ECO:0000313" key="3">
    <source>
        <dbReference type="Proteomes" id="UP000235672"/>
    </source>
</evidence>